<organism evidence="1">
    <name type="scientific">marine sediment metagenome</name>
    <dbReference type="NCBI Taxonomy" id="412755"/>
    <lineage>
        <taxon>unclassified sequences</taxon>
        <taxon>metagenomes</taxon>
        <taxon>ecological metagenomes</taxon>
    </lineage>
</organism>
<reference evidence="1" key="1">
    <citation type="journal article" date="2014" name="Front. Microbiol.">
        <title>High frequency of phylogenetically diverse reductive dehalogenase-homologous genes in deep subseafloor sedimentary metagenomes.</title>
        <authorList>
            <person name="Kawai M."/>
            <person name="Futagami T."/>
            <person name="Toyoda A."/>
            <person name="Takaki Y."/>
            <person name="Nishi S."/>
            <person name="Hori S."/>
            <person name="Arai W."/>
            <person name="Tsubouchi T."/>
            <person name="Morono Y."/>
            <person name="Uchiyama I."/>
            <person name="Ito T."/>
            <person name="Fujiyama A."/>
            <person name="Inagaki F."/>
            <person name="Takami H."/>
        </authorList>
    </citation>
    <scope>NUCLEOTIDE SEQUENCE</scope>
    <source>
        <strain evidence="1">Expedition CK06-06</strain>
    </source>
</reference>
<accession>X0WBT5</accession>
<dbReference type="EMBL" id="BARS01033098">
    <property type="protein sequence ID" value="GAG22013.1"/>
    <property type="molecule type" value="Genomic_DNA"/>
</dbReference>
<proteinExistence type="predicted"/>
<feature type="non-terminal residue" evidence="1">
    <location>
        <position position="261"/>
    </location>
</feature>
<sequence>SEGFPAVFTVTGHTGDPMCTATESPIPTGYNSTGTCAALLGDGECTIFNTLREAEFLVRKDFSDDNPDAVSVSLVCATGDVSPAGASASEGFPAVFTVTGHTGDPMCTATESPIPTGYNSTGTCAALLGDGECTIFNTLREAEFLVRKDFSDDNPDAVSVSLVCATGDVSPAGASASEGFPAVFTVTGHTGDPMCTATESPIPTGYNSTGTCAALLGDGECTIFNTLREAEFLVRKDFSDDNPDAVSVSLVCATGDVSPAG</sequence>
<dbReference type="AlphaFoldDB" id="X0WBT5"/>
<gene>
    <name evidence="1" type="ORF">S01H1_51290</name>
</gene>
<name>X0WBT5_9ZZZZ</name>
<feature type="non-terminal residue" evidence="1">
    <location>
        <position position="1"/>
    </location>
</feature>
<evidence type="ECO:0000313" key="1">
    <source>
        <dbReference type="EMBL" id="GAG22013.1"/>
    </source>
</evidence>
<protein>
    <submittedName>
        <fullName evidence="1">Uncharacterized protein</fullName>
    </submittedName>
</protein>
<comment type="caution">
    <text evidence="1">The sequence shown here is derived from an EMBL/GenBank/DDBJ whole genome shotgun (WGS) entry which is preliminary data.</text>
</comment>